<dbReference type="PANTHER" id="PTHR42759">
    <property type="entry name" value="MOXR FAMILY PROTEIN"/>
    <property type="match status" value="1"/>
</dbReference>
<dbReference type="InterPro" id="IPR027417">
    <property type="entry name" value="P-loop_NTPase"/>
</dbReference>
<feature type="domain" description="AAA+ ATPase" evidence="1">
    <location>
        <begin position="21"/>
        <end position="170"/>
    </location>
</feature>
<protein>
    <recommendedName>
        <fullName evidence="1">AAA+ ATPase domain-containing protein</fullName>
    </recommendedName>
</protein>
<organism evidence="2">
    <name type="scientific">marine metagenome</name>
    <dbReference type="NCBI Taxonomy" id="408172"/>
    <lineage>
        <taxon>unclassified sequences</taxon>
        <taxon>metagenomes</taxon>
        <taxon>ecological metagenomes</taxon>
    </lineage>
</organism>
<dbReference type="EMBL" id="UINC01017027">
    <property type="protein sequence ID" value="SVA70423.1"/>
    <property type="molecule type" value="Genomic_DNA"/>
</dbReference>
<reference evidence="2" key="1">
    <citation type="submission" date="2018-05" db="EMBL/GenBank/DDBJ databases">
        <authorList>
            <person name="Lanie J.A."/>
            <person name="Ng W.-L."/>
            <person name="Kazmierczak K.M."/>
            <person name="Andrzejewski T.M."/>
            <person name="Davidsen T.M."/>
            <person name="Wayne K.J."/>
            <person name="Tettelin H."/>
            <person name="Glass J.I."/>
            <person name="Rusch D."/>
            <person name="Podicherti R."/>
            <person name="Tsui H.-C.T."/>
            <person name="Winkler M.E."/>
        </authorList>
    </citation>
    <scope>NUCLEOTIDE SEQUENCE</scope>
</reference>
<dbReference type="AlphaFoldDB" id="A0A381Y1S5"/>
<evidence type="ECO:0000259" key="1">
    <source>
        <dbReference type="SMART" id="SM00382"/>
    </source>
</evidence>
<dbReference type="GO" id="GO:0005524">
    <property type="term" value="F:ATP binding"/>
    <property type="evidence" value="ECO:0007669"/>
    <property type="project" value="InterPro"/>
</dbReference>
<dbReference type="CDD" id="cd00009">
    <property type="entry name" value="AAA"/>
    <property type="match status" value="1"/>
</dbReference>
<dbReference type="InterPro" id="IPR050764">
    <property type="entry name" value="CbbQ/NirQ/NorQ/GpvN"/>
</dbReference>
<dbReference type="InterPro" id="IPR003593">
    <property type="entry name" value="AAA+_ATPase"/>
</dbReference>
<dbReference type="PANTHER" id="PTHR42759:SF1">
    <property type="entry name" value="MAGNESIUM-CHELATASE SUBUNIT CHLD"/>
    <property type="match status" value="1"/>
</dbReference>
<evidence type="ECO:0000313" key="2">
    <source>
        <dbReference type="EMBL" id="SVA70423.1"/>
    </source>
</evidence>
<dbReference type="GO" id="GO:0016887">
    <property type="term" value="F:ATP hydrolysis activity"/>
    <property type="evidence" value="ECO:0007669"/>
    <property type="project" value="InterPro"/>
</dbReference>
<name>A0A381Y1S5_9ZZZZ</name>
<proteinExistence type="predicted"/>
<dbReference type="Pfam" id="PF07728">
    <property type="entry name" value="AAA_5"/>
    <property type="match status" value="1"/>
</dbReference>
<gene>
    <name evidence="2" type="ORF">METZ01_LOCUS123277</name>
</gene>
<dbReference type="InterPro" id="IPR011704">
    <property type="entry name" value="ATPase_dyneun-rel_AAA"/>
</dbReference>
<dbReference type="SUPFAM" id="SSF52540">
    <property type="entry name" value="P-loop containing nucleoside triphosphate hydrolases"/>
    <property type="match status" value="1"/>
</dbReference>
<sequence length="240" mass="26354">MSEEQSLPDCWEKFQQVLDNGIDRIILFGPPGTGKTYCGLTHGSVDAGAFRLVCTEDMTNADVTGSFMLEKGDFRWISGAALKAWDGDGVQGGRLVVDEIDKAGGDVFATLLAMLDTPDSASWENPQSGKVHRPKPGFTAVMTTNIEEMRELPPALADRFPVRIRIDQPHPDALKLLSRDLRRVCTQMADAGERRISLRQWMSFDSLRKGLATERAAEIVFGDRAESILDAIAVNGVTRS</sequence>
<dbReference type="SMART" id="SM00382">
    <property type="entry name" value="AAA"/>
    <property type="match status" value="1"/>
</dbReference>
<accession>A0A381Y1S5</accession>
<dbReference type="Gene3D" id="3.40.50.300">
    <property type="entry name" value="P-loop containing nucleotide triphosphate hydrolases"/>
    <property type="match status" value="1"/>
</dbReference>